<organism evidence="10 11">
    <name type="scientific">Phormidesmis priestleyi</name>
    <dbReference type="NCBI Taxonomy" id="268141"/>
    <lineage>
        <taxon>Bacteria</taxon>
        <taxon>Bacillati</taxon>
        <taxon>Cyanobacteriota</taxon>
        <taxon>Cyanophyceae</taxon>
        <taxon>Leptolyngbyales</taxon>
        <taxon>Leptolyngbyaceae</taxon>
        <taxon>Phormidesmis</taxon>
    </lineage>
</organism>
<evidence type="ECO:0000256" key="2">
    <source>
        <dbReference type="ARBA" id="ARBA00023012"/>
    </source>
</evidence>
<dbReference type="FunFam" id="3.40.50.2300:FF:000001">
    <property type="entry name" value="DNA-binding response regulator PhoB"/>
    <property type="match status" value="1"/>
</dbReference>
<feature type="domain" description="OmpR/PhoB-type" evidence="9">
    <location>
        <begin position="130"/>
        <end position="242"/>
    </location>
</feature>
<evidence type="ECO:0000313" key="10">
    <source>
        <dbReference type="EMBL" id="PZO48626.1"/>
    </source>
</evidence>
<dbReference type="InterPro" id="IPR011006">
    <property type="entry name" value="CheY-like_superfamily"/>
</dbReference>
<comment type="caution">
    <text evidence="10">The sequence shown here is derived from an EMBL/GenBank/DDBJ whole genome shotgun (WGS) entry which is preliminary data.</text>
</comment>
<dbReference type="CDD" id="cd00383">
    <property type="entry name" value="trans_reg_C"/>
    <property type="match status" value="1"/>
</dbReference>
<reference evidence="11" key="1">
    <citation type="submission" date="2018-04" db="EMBL/GenBank/DDBJ databases">
        <authorList>
            <person name="Cornet L."/>
        </authorList>
    </citation>
    <scope>NUCLEOTIDE SEQUENCE [LARGE SCALE GENOMIC DNA]</scope>
</reference>
<keyword evidence="2" id="KW-0902">Two-component regulatory system</keyword>
<dbReference type="GO" id="GO:0000156">
    <property type="term" value="F:phosphorelay response regulator activity"/>
    <property type="evidence" value="ECO:0007669"/>
    <property type="project" value="TreeGrafter"/>
</dbReference>
<keyword evidence="1 6" id="KW-0597">Phosphoprotein</keyword>
<protein>
    <submittedName>
        <fullName evidence="10">DNA-binding response regulator</fullName>
    </submittedName>
</protein>
<evidence type="ECO:0000256" key="4">
    <source>
        <dbReference type="ARBA" id="ARBA00023125"/>
    </source>
</evidence>
<feature type="domain" description="Response regulatory" evidence="8">
    <location>
        <begin position="2"/>
        <end position="118"/>
    </location>
</feature>
<dbReference type="Gene3D" id="6.10.250.690">
    <property type="match status" value="1"/>
</dbReference>
<evidence type="ECO:0000313" key="11">
    <source>
        <dbReference type="Proteomes" id="UP000249794"/>
    </source>
</evidence>
<dbReference type="SMART" id="SM00448">
    <property type="entry name" value="REC"/>
    <property type="match status" value="1"/>
</dbReference>
<accession>A0A2W4WUK9</accession>
<dbReference type="GO" id="GO:0006355">
    <property type="term" value="P:regulation of DNA-templated transcription"/>
    <property type="evidence" value="ECO:0007669"/>
    <property type="project" value="InterPro"/>
</dbReference>
<dbReference type="Proteomes" id="UP000249794">
    <property type="component" value="Unassembled WGS sequence"/>
</dbReference>
<dbReference type="InterPro" id="IPR001867">
    <property type="entry name" value="OmpR/PhoB-type_DNA-bd"/>
</dbReference>
<keyword evidence="5" id="KW-0804">Transcription</keyword>
<evidence type="ECO:0000256" key="7">
    <source>
        <dbReference type="PROSITE-ProRule" id="PRU01091"/>
    </source>
</evidence>
<gene>
    <name evidence="10" type="ORF">DCF15_17720</name>
</gene>
<feature type="DNA-binding region" description="OmpR/PhoB-type" evidence="7">
    <location>
        <begin position="130"/>
        <end position="242"/>
    </location>
</feature>
<dbReference type="InterPro" id="IPR016032">
    <property type="entry name" value="Sig_transdc_resp-reg_C-effctor"/>
</dbReference>
<dbReference type="InterPro" id="IPR039420">
    <property type="entry name" value="WalR-like"/>
</dbReference>
<dbReference type="PROSITE" id="PS50110">
    <property type="entry name" value="RESPONSE_REGULATORY"/>
    <property type="match status" value="1"/>
</dbReference>
<dbReference type="GO" id="GO:0032993">
    <property type="term" value="C:protein-DNA complex"/>
    <property type="evidence" value="ECO:0007669"/>
    <property type="project" value="TreeGrafter"/>
</dbReference>
<dbReference type="InterPro" id="IPR001789">
    <property type="entry name" value="Sig_transdc_resp-reg_receiver"/>
</dbReference>
<dbReference type="Gene3D" id="1.10.10.10">
    <property type="entry name" value="Winged helix-like DNA-binding domain superfamily/Winged helix DNA-binding domain"/>
    <property type="match status" value="1"/>
</dbReference>
<dbReference type="PANTHER" id="PTHR48111">
    <property type="entry name" value="REGULATOR OF RPOS"/>
    <property type="match status" value="1"/>
</dbReference>
<dbReference type="EMBL" id="QBMP01000233">
    <property type="protein sequence ID" value="PZO48626.1"/>
    <property type="molecule type" value="Genomic_DNA"/>
</dbReference>
<dbReference type="SMART" id="SM00862">
    <property type="entry name" value="Trans_reg_C"/>
    <property type="match status" value="1"/>
</dbReference>
<evidence type="ECO:0000256" key="3">
    <source>
        <dbReference type="ARBA" id="ARBA00023015"/>
    </source>
</evidence>
<evidence type="ECO:0000256" key="5">
    <source>
        <dbReference type="ARBA" id="ARBA00023163"/>
    </source>
</evidence>
<dbReference type="SUPFAM" id="SSF46894">
    <property type="entry name" value="C-terminal effector domain of the bipartite response regulators"/>
    <property type="match status" value="1"/>
</dbReference>
<dbReference type="GO" id="GO:0000976">
    <property type="term" value="F:transcription cis-regulatory region binding"/>
    <property type="evidence" value="ECO:0007669"/>
    <property type="project" value="TreeGrafter"/>
</dbReference>
<reference evidence="10 11" key="2">
    <citation type="submission" date="2018-06" db="EMBL/GenBank/DDBJ databases">
        <title>Metagenomic assembly of (sub)arctic Cyanobacteria and their associated microbiome from non-axenic cultures.</title>
        <authorList>
            <person name="Baurain D."/>
        </authorList>
    </citation>
    <scope>NUCLEOTIDE SEQUENCE [LARGE SCALE GENOMIC DNA]</scope>
    <source>
        <strain evidence="10">ULC027bin1</strain>
    </source>
</reference>
<evidence type="ECO:0000256" key="6">
    <source>
        <dbReference type="PROSITE-ProRule" id="PRU00169"/>
    </source>
</evidence>
<proteinExistence type="predicted"/>
<keyword evidence="4 7" id="KW-0238">DNA-binding</keyword>
<dbReference type="PANTHER" id="PTHR48111:SF4">
    <property type="entry name" value="DNA-BINDING DUAL TRANSCRIPTIONAL REGULATOR OMPR"/>
    <property type="match status" value="1"/>
</dbReference>
<sequence length="250" mass="28454">MNILIVEDEAEIADLIQLYLSKEGFNCHICRDGNTALERFKEIQPDLMILDLMLPGLDGLEVCARIRQQRLIKDPYIMMLTAKGEEIDRIIGLSTGADDYMVKPFSPRELVARVRAVLRRSLRQGGQNPSNQYQTAHFTLDVDRRLAYRQVASNKSEAEGAHNTDTLELTPLEFDLLTTFMSYPGRVWNRTQLIEKLWGNDFFGDERVVDAHIARLRKKIEPDPAAPSFIKTVVGVGYRFEDVPAADRVS</sequence>
<dbReference type="InterPro" id="IPR036388">
    <property type="entry name" value="WH-like_DNA-bd_sf"/>
</dbReference>
<dbReference type="Pfam" id="PF00486">
    <property type="entry name" value="Trans_reg_C"/>
    <property type="match status" value="1"/>
</dbReference>
<feature type="modified residue" description="4-aspartylphosphate" evidence="6">
    <location>
        <position position="51"/>
    </location>
</feature>
<keyword evidence="3" id="KW-0805">Transcription regulation</keyword>
<name>A0A2W4WUK9_9CYAN</name>
<dbReference type="SUPFAM" id="SSF52172">
    <property type="entry name" value="CheY-like"/>
    <property type="match status" value="1"/>
</dbReference>
<dbReference type="Pfam" id="PF00072">
    <property type="entry name" value="Response_reg"/>
    <property type="match status" value="1"/>
</dbReference>
<dbReference type="AlphaFoldDB" id="A0A2W4WUK9"/>
<evidence type="ECO:0000259" key="8">
    <source>
        <dbReference type="PROSITE" id="PS50110"/>
    </source>
</evidence>
<dbReference type="Gene3D" id="3.40.50.2300">
    <property type="match status" value="1"/>
</dbReference>
<evidence type="ECO:0000256" key="1">
    <source>
        <dbReference type="ARBA" id="ARBA00022553"/>
    </source>
</evidence>
<dbReference type="PROSITE" id="PS51755">
    <property type="entry name" value="OMPR_PHOB"/>
    <property type="match status" value="1"/>
</dbReference>
<dbReference type="FunFam" id="1.10.10.10:FF:000018">
    <property type="entry name" value="DNA-binding response regulator ResD"/>
    <property type="match status" value="1"/>
</dbReference>
<evidence type="ECO:0000259" key="9">
    <source>
        <dbReference type="PROSITE" id="PS51755"/>
    </source>
</evidence>
<dbReference type="GO" id="GO:0005829">
    <property type="term" value="C:cytosol"/>
    <property type="evidence" value="ECO:0007669"/>
    <property type="project" value="TreeGrafter"/>
</dbReference>